<evidence type="ECO:0000256" key="1">
    <source>
        <dbReference type="ARBA" id="ARBA00009922"/>
    </source>
</evidence>
<evidence type="ECO:0000256" key="6">
    <source>
        <dbReference type="ARBA" id="ARBA00023125"/>
    </source>
</evidence>
<dbReference type="SUPFAM" id="SSF52540">
    <property type="entry name" value="P-loop containing nucleoside triphosphate hydrolases"/>
    <property type="match status" value="1"/>
</dbReference>
<dbReference type="Proteomes" id="UP000515733">
    <property type="component" value="Chromosome"/>
</dbReference>
<feature type="domain" description="UvrD-like helicase C-terminal" evidence="14">
    <location>
        <begin position="172"/>
        <end position="420"/>
    </location>
</feature>
<evidence type="ECO:0000256" key="7">
    <source>
        <dbReference type="ARBA" id="ARBA00023235"/>
    </source>
</evidence>
<dbReference type="Gene3D" id="1.10.10.160">
    <property type="match status" value="1"/>
</dbReference>
<name>A0A6S6YN56_9PROT</name>
<evidence type="ECO:0000256" key="10">
    <source>
        <dbReference type="ARBA" id="ARBA00034923"/>
    </source>
</evidence>
<keyword evidence="7" id="KW-0413">Isomerase</keyword>
<evidence type="ECO:0000256" key="9">
    <source>
        <dbReference type="ARBA" id="ARBA00034808"/>
    </source>
</evidence>
<dbReference type="Gene3D" id="3.40.50.300">
    <property type="entry name" value="P-loop containing nucleotide triphosphate hydrolases"/>
    <property type="match status" value="3"/>
</dbReference>
<dbReference type="EC" id="5.6.2.4" evidence="9"/>
<dbReference type="AlphaFoldDB" id="A0A6S6YN56"/>
<keyword evidence="16" id="KW-1185">Reference proteome</keyword>
<dbReference type="PANTHER" id="PTHR11070:SF2">
    <property type="entry name" value="ATP-DEPENDENT DNA HELICASE SRS2"/>
    <property type="match status" value="1"/>
</dbReference>
<dbReference type="GO" id="GO:0043138">
    <property type="term" value="F:3'-5' DNA helicase activity"/>
    <property type="evidence" value="ECO:0007669"/>
    <property type="project" value="UniProtKB-EC"/>
</dbReference>
<keyword evidence="6" id="KW-0238">DNA-binding</keyword>
<dbReference type="InterPro" id="IPR027417">
    <property type="entry name" value="P-loop_NTPase"/>
</dbReference>
<dbReference type="InterPro" id="IPR014016">
    <property type="entry name" value="UvrD-like_ATP-bd"/>
</dbReference>
<evidence type="ECO:0000256" key="12">
    <source>
        <dbReference type="PROSITE-ProRule" id="PRU00560"/>
    </source>
</evidence>
<comment type="caution">
    <text evidence="12">Lacks conserved residue(s) required for the propagation of feature annotation.</text>
</comment>
<dbReference type="InterPro" id="IPR014017">
    <property type="entry name" value="DNA_helicase_UvrD-like_C"/>
</dbReference>
<organism evidence="15 16">
    <name type="scientific">Denitratisoma oestradiolicum</name>
    <dbReference type="NCBI Taxonomy" id="311182"/>
    <lineage>
        <taxon>Bacteria</taxon>
        <taxon>Pseudomonadati</taxon>
        <taxon>Pseudomonadota</taxon>
        <taxon>Betaproteobacteria</taxon>
        <taxon>Nitrosomonadales</taxon>
        <taxon>Sterolibacteriaceae</taxon>
        <taxon>Denitratisoma</taxon>
    </lineage>
</organism>
<dbReference type="GO" id="GO:0000725">
    <property type="term" value="P:recombinational repair"/>
    <property type="evidence" value="ECO:0007669"/>
    <property type="project" value="TreeGrafter"/>
</dbReference>
<proteinExistence type="inferred from homology"/>
<dbReference type="Pfam" id="PF00580">
    <property type="entry name" value="UvrD-helicase"/>
    <property type="match status" value="1"/>
</dbReference>
<sequence length="486" mass="54344">MRRNKSSGLGRLISDGERLSLIRRCWQQHAKRLPLESIVQAIDAAKSRLEWKPSECAEIEAALQSYGEVLQAEGSVDFADLMLQAVRDIQSKTMPPLSIRWLLVDEAQDMDAVQMEWVKTHADHGIEITLVGDDDQSLYSFRHAMGYEGLRHISEYLSSAVMSLPINYRCPENVLQHANRLIAHNADRAPKNVEAFRKSPGVIDVIRLSDRWSEADLIASRIQAESEKAQWAILARTNNIIDKVEVAFADRDIPYHRMGGKSVWNKTVGSTLLGLLRSVGDGSWTGVANALYFTGMAPRLVNELSRIQGITCHERLDQIIAEYDHSTSPKSDETLLISLHDGMHDWVDQDKRERQALVIHAVTAWLADRTTEENGTLLRRLEGILCRLNGSLSVRLMKAASRSKAVGKGAAIMTLHAAKGLEFSNVWILGAEEGNLPHSDSTPEEERRLFYVGMTRSKNRLIVSSAAKEGSASRYITESELKPCQN</sequence>
<evidence type="ECO:0000259" key="14">
    <source>
        <dbReference type="PROSITE" id="PS51217"/>
    </source>
</evidence>
<accession>A0A6S6YN56</accession>
<comment type="catalytic activity">
    <reaction evidence="8">
        <text>Couples ATP hydrolysis with the unwinding of duplex DNA by translocating in the 3'-5' direction.</text>
        <dbReference type="EC" id="5.6.2.4"/>
    </reaction>
</comment>
<dbReference type="EMBL" id="LR778301">
    <property type="protein sequence ID" value="CAB1369186.1"/>
    <property type="molecule type" value="Genomic_DNA"/>
</dbReference>
<dbReference type="GO" id="GO:0005524">
    <property type="term" value="F:ATP binding"/>
    <property type="evidence" value="ECO:0007669"/>
    <property type="project" value="UniProtKB-UniRule"/>
</dbReference>
<evidence type="ECO:0000256" key="4">
    <source>
        <dbReference type="ARBA" id="ARBA00022806"/>
    </source>
</evidence>
<dbReference type="GO" id="GO:0016787">
    <property type="term" value="F:hydrolase activity"/>
    <property type="evidence" value="ECO:0007669"/>
    <property type="project" value="UniProtKB-UniRule"/>
</dbReference>
<dbReference type="KEGG" id="doe:DENOEST_2021"/>
<comment type="similarity">
    <text evidence="1">Belongs to the helicase family. UvrD subfamily.</text>
</comment>
<keyword evidence="2 12" id="KW-0547">Nucleotide-binding</keyword>
<dbReference type="InterPro" id="IPR000212">
    <property type="entry name" value="DNA_helicase_UvrD/REP"/>
</dbReference>
<dbReference type="PANTHER" id="PTHR11070">
    <property type="entry name" value="UVRD / RECB / PCRA DNA HELICASE FAMILY MEMBER"/>
    <property type="match status" value="1"/>
</dbReference>
<dbReference type="GO" id="GO:0003677">
    <property type="term" value="F:DNA binding"/>
    <property type="evidence" value="ECO:0007669"/>
    <property type="project" value="UniProtKB-KW"/>
</dbReference>
<dbReference type="PROSITE" id="PS51198">
    <property type="entry name" value="UVRD_HELICASE_ATP_BIND"/>
    <property type="match status" value="1"/>
</dbReference>
<dbReference type="Pfam" id="PF13361">
    <property type="entry name" value="UvrD_C"/>
    <property type="match status" value="2"/>
</dbReference>
<evidence type="ECO:0000259" key="13">
    <source>
        <dbReference type="PROSITE" id="PS51198"/>
    </source>
</evidence>
<gene>
    <name evidence="15" type="ORF">DENOEST_2021</name>
</gene>
<keyword evidence="4 12" id="KW-0347">Helicase</keyword>
<dbReference type="InterPro" id="IPR013986">
    <property type="entry name" value="DExx_box_DNA_helicase_dom_sf"/>
</dbReference>
<comment type="catalytic activity">
    <reaction evidence="11">
        <text>ATP + H2O = ADP + phosphate + H(+)</text>
        <dbReference type="Rhea" id="RHEA:13065"/>
        <dbReference type="ChEBI" id="CHEBI:15377"/>
        <dbReference type="ChEBI" id="CHEBI:15378"/>
        <dbReference type="ChEBI" id="CHEBI:30616"/>
        <dbReference type="ChEBI" id="CHEBI:43474"/>
        <dbReference type="ChEBI" id="CHEBI:456216"/>
        <dbReference type="EC" id="5.6.2.4"/>
    </reaction>
</comment>
<evidence type="ECO:0000256" key="5">
    <source>
        <dbReference type="ARBA" id="ARBA00022840"/>
    </source>
</evidence>
<evidence type="ECO:0000256" key="11">
    <source>
        <dbReference type="ARBA" id="ARBA00048988"/>
    </source>
</evidence>
<evidence type="ECO:0000313" key="15">
    <source>
        <dbReference type="EMBL" id="CAB1369186.1"/>
    </source>
</evidence>
<evidence type="ECO:0000256" key="2">
    <source>
        <dbReference type="ARBA" id="ARBA00022741"/>
    </source>
</evidence>
<dbReference type="PROSITE" id="PS51217">
    <property type="entry name" value="UVRD_HELICASE_CTER"/>
    <property type="match status" value="1"/>
</dbReference>
<protein>
    <recommendedName>
        <fullName evidence="9">DNA 3'-5' helicase</fullName>
        <ecNumber evidence="9">5.6.2.4</ecNumber>
    </recommendedName>
    <alternativeName>
        <fullName evidence="10">DNA 3'-5' helicase II</fullName>
    </alternativeName>
</protein>
<reference evidence="15 16" key="1">
    <citation type="submission" date="2020-03" db="EMBL/GenBank/DDBJ databases">
        <authorList>
            <consortium name="Genoscope - CEA"/>
            <person name="William W."/>
        </authorList>
    </citation>
    <scope>NUCLEOTIDE SEQUENCE [LARGE SCALE GENOMIC DNA]</scope>
    <source>
        <strain evidence="16">DSM 16959</strain>
    </source>
</reference>
<evidence type="ECO:0000256" key="3">
    <source>
        <dbReference type="ARBA" id="ARBA00022801"/>
    </source>
</evidence>
<keyword evidence="5 12" id="KW-0067">ATP-binding</keyword>
<keyword evidence="3 12" id="KW-0378">Hydrolase</keyword>
<dbReference type="Gene3D" id="1.10.486.10">
    <property type="entry name" value="PCRA, domain 4"/>
    <property type="match status" value="1"/>
</dbReference>
<evidence type="ECO:0000256" key="8">
    <source>
        <dbReference type="ARBA" id="ARBA00034617"/>
    </source>
</evidence>
<evidence type="ECO:0000313" key="16">
    <source>
        <dbReference type="Proteomes" id="UP000515733"/>
    </source>
</evidence>
<feature type="domain" description="UvrD-like helicase ATP-binding" evidence="13">
    <location>
        <begin position="1"/>
        <end position="171"/>
    </location>
</feature>